<evidence type="ECO:0000313" key="8">
    <source>
        <dbReference type="Proteomes" id="UP000651057"/>
    </source>
</evidence>
<comment type="similarity">
    <text evidence="1">Belongs to the ABC transporter superfamily.</text>
</comment>
<gene>
    <name evidence="7" type="ORF">JJQ60_10975</name>
</gene>
<proteinExistence type="inferred from homology"/>
<name>A0A937D9U2_9FLAO</name>
<accession>A0A937D9U2</accession>
<keyword evidence="5" id="KW-1278">Translocase</keyword>
<comment type="caution">
    <text evidence="7">The sequence shown here is derived from an EMBL/GenBank/DDBJ whole genome shotgun (WGS) entry which is preliminary data.</text>
</comment>
<dbReference type="InterPro" id="IPR027417">
    <property type="entry name" value="P-loop_NTPase"/>
</dbReference>
<keyword evidence="2" id="KW-0813">Transport</keyword>
<dbReference type="InterPro" id="IPR017911">
    <property type="entry name" value="MacB-like_ATP-bd"/>
</dbReference>
<dbReference type="SUPFAM" id="SSF52540">
    <property type="entry name" value="P-loop containing nucleoside triphosphate hydrolases"/>
    <property type="match status" value="1"/>
</dbReference>
<dbReference type="InterPro" id="IPR017871">
    <property type="entry name" value="ABC_transporter-like_CS"/>
</dbReference>
<dbReference type="PROSITE" id="PS50893">
    <property type="entry name" value="ABC_TRANSPORTER_2"/>
    <property type="match status" value="1"/>
</dbReference>
<organism evidence="7 8">
    <name type="scientific">Aquimarina mytili</name>
    <dbReference type="NCBI Taxonomy" id="874423"/>
    <lineage>
        <taxon>Bacteria</taxon>
        <taxon>Pseudomonadati</taxon>
        <taxon>Bacteroidota</taxon>
        <taxon>Flavobacteriia</taxon>
        <taxon>Flavobacteriales</taxon>
        <taxon>Flavobacteriaceae</taxon>
        <taxon>Aquimarina</taxon>
    </lineage>
</organism>
<reference evidence="7" key="1">
    <citation type="submission" date="2021-01" db="EMBL/GenBank/DDBJ databases">
        <authorList>
            <person name="Zhong Y.L."/>
        </authorList>
    </citation>
    <scope>NUCLEOTIDE SEQUENCE</scope>
    <source>
        <strain evidence="7">KCTC 23302</strain>
    </source>
</reference>
<dbReference type="CDD" id="cd03255">
    <property type="entry name" value="ABC_MJ0796_LolCDE_FtsE"/>
    <property type="match status" value="1"/>
</dbReference>
<dbReference type="PANTHER" id="PTHR42798:SF7">
    <property type="entry name" value="ALPHA-D-RIBOSE 1-METHYLPHOSPHONATE 5-TRIPHOSPHATE SYNTHASE SUBUNIT PHNL"/>
    <property type="match status" value="1"/>
</dbReference>
<evidence type="ECO:0000256" key="2">
    <source>
        <dbReference type="ARBA" id="ARBA00022448"/>
    </source>
</evidence>
<keyword evidence="8" id="KW-1185">Reference proteome</keyword>
<protein>
    <submittedName>
        <fullName evidence="7">ABC transporter ATP-binding protein</fullName>
    </submittedName>
</protein>
<evidence type="ECO:0000313" key="7">
    <source>
        <dbReference type="EMBL" id="MBL0684042.1"/>
    </source>
</evidence>
<evidence type="ECO:0000256" key="5">
    <source>
        <dbReference type="ARBA" id="ARBA00022967"/>
    </source>
</evidence>
<dbReference type="RefSeq" id="WP_201919598.1">
    <property type="nucleotide sequence ID" value="NZ_BAABAX010000005.1"/>
</dbReference>
<dbReference type="InterPro" id="IPR003593">
    <property type="entry name" value="AAA+_ATPase"/>
</dbReference>
<sequence>MILETKHINKYFYEPEKHQVLQEVSLQIAPGELTAVYGESGSGKSTLLYILSTLDRDFEGELKILNHNIKELSATELTNFRNKHIGFVYQFHYLLPEFSVLQNIMLPAMKLGNKTKEEVKYDAMLLLKELGMQDFTKRPSYKLSGGQQQRVAIARALINNPALIVADEPTGNLDQKNSDMTFDLLKEITSSKEKAVVIATHNPKIYQNSDKTIEMIDGSIRL</sequence>
<evidence type="ECO:0000256" key="4">
    <source>
        <dbReference type="ARBA" id="ARBA00022840"/>
    </source>
</evidence>
<feature type="domain" description="ABC transporter" evidence="6">
    <location>
        <begin position="3"/>
        <end position="222"/>
    </location>
</feature>
<keyword evidence="4 7" id="KW-0067">ATP-binding</keyword>
<evidence type="ECO:0000256" key="1">
    <source>
        <dbReference type="ARBA" id="ARBA00005417"/>
    </source>
</evidence>
<dbReference type="Gene3D" id="3.40.50.300">
    <property type="entry name" value="P-loop containing nucleotide triphosphate hydrolases"/>
    <property type="match status" value="1"/>
</dbReference>
<evidence type="ECO:0000256" key="3">
    <source>
        <dbReference type="ARBA" id="ARBA00022741"/>
    </source>
</evidence>
<dbReference type="EMBL" id="JAERQJ010000003">
    <property type="protein sequence ID" value="MBL0684042.1"/>
    <property type="molecule type" value="Genomic_DNA"/>
</dbReference>
<dbReference type="Proteomes" id="UP000651057">
    <property type="component" value="Unassembled WGS sequence"/>
</dbReference>
<dbReference type="SMART" id="SM00382">
    <property type="entry name" value="AAA"/>
    <property type="match status" value="1"/>
</dbReference>
<evidence type="ECO:0000259" key="6">
    <source>
        <dbReference type="PROSITE" id="PS50893"/>
    </source>
</evidence>
<keyword evidence="3" id="KW-0547">Nucleotide-binding</keyword>
<dbReference type="InterPro" id="IPR003439">
    <property type="entry name" value="ABC_transporter-like_ATP-bd"/>
</dbReference>
<dbReference type="Pfam" id="PF00005">
    <property type="entry name" value="ABC_tran"/>
    <property type="match status" value="1"/>
</dbReference>
<dbReference type="GO" id="GO:0005524">
    <property type="term" value="F:ATP binding"/>
    <property type="evidence" value="ECO:0007669"/>
    <property type="project" value="UniProtKB-KW"/>
</dbReference>
<dbReference type="PANTHER" id="PTHR42798">
    <property type="entry name" value="LIPOPROTEIN-RELEASING SYSTEM ATP-BINDING PROTEIN LOLD"/>
    <property type="match status" value="1"/>
</dbReference>
<dbReference type="GO" id="GO:0016887">
    <property type="term" value="F:ATP hydrolysis activity"/>
    <property type="evidence" value="ECO:0007669"/>
    <property type="project" value="InterPro"/>
</dbReference>
<dbReference type="PROSITE" id="PS00211">
    <property type="entry name" value="ABC_TRANSPORTER_1"/>
    <property type="match status" value="1"/>
</dbReference>
<dbReference type="AlphaFoldDB" id="A0A937D9U2"/>